<dbReference type="GO" id="GO:0030286">
    <property type="term" value="C:dynein complex"/>
    <property type="evidence" value="ECO:0007669"/>
    <property type="project" value="UniProtKB-KW"/>
</dbReference>
<dbReference type="GO" id="GO:0005814">
    <property type="term" value="C:centriole"/>
    <property type="evidence" value="ECO:0007669"/>
    <property type="project" value="UniProtKB-SubCell"/>
</dbReference>
<dbReference type="SUPFAM" id="SSF74924">
    <property type="entry name" value="Cap-Gly domain"/>
    <property type="match status" value="1"/>
</dbReference>
<dbReference type="PROSITE" id="PS00845">
    <property type="entry name" value="CAP_GLY_1"/>
    <property type="match status" value="1"/>
</dbReference>
<keyword evidence="13" id="KW-0131">Cell cycle</keyword>
<feature type="region of interest" description="Disordered" evidence="15">
    <location>
        <begin position="1086"/>
        <end position="1105"/>
    </location>
</feature>
<evidence type="ECO:0000256" key="14">
    <source>
        <dbReference type="SAM" id="Coils"/>
    </source>
</evidence>
<dbReference type="GO" id="GO:0000922">
    <property type="term" value="C:spindle pole"/>
    <property type="evidence" value="ECO:0007669"/>
    <property type="project" value="TreeGrafter"/>
</dbReference>
<evidence type="ECO:0000256" key="4">
    <source>
        <dbReference type="ARBA" id="ARBA00011010"/>
    </source>
</evidence>
<evidence type="ECO:0000256" key="8">
    <source>
        <dbReference type="ARBA" id="ARBA00022701"/>
    </source>
</evidence>
<evidence type="ECO:0000256" key="13">
    <source>
        <dbReference type="ARBA" id="ARBA00023306"/>
    </source>
</evidence>
<dbReference type="SMART" id="SM01052">
    <property type="entry name" value="CAP_GLY"/>
    <property type="match status" value="1"/>
</dbReference>
<feature type="compositionally biased region" description="Pro residues" evidence="15">
    <location>
        <begin position="169"/>
        <end position="181"/>
    </location>
</feature>
<evidence type="ECO:0000256" key="5">
    <source>
        <dbReference type="ARBA" id="ARBA00016574"/>
    </source>
</evidence>
<keyword evidence="9" id="KW-0498">Mitosis</keyword>
<dbReference type="EMBL" id="JAZGQO010000011">
    <property type="protein sequence ID" value="KAK6174368.1"/>
    <property type="molecule type" value="Genomic_DNA"/>
</dbReference>
<organism evidence="17 18">
    <name type="scientific">Patella caerulea</name>
    <name type="common">Rayed Mediterranean limpet</name>
    <dbReference type="NCBI Taxonomy" id="87958"/>
    <lineage>
        <taxon>Eukaryota</taxon>
        <taxon>Metazoa</taxon>
        <taxon>Spiralia</taxon>
        <taxon>Lophotrochozoa</taxon>
        <taxon>Mollusca</taxon>
        <taxon>Gastropoda</taxon>
        <taxon>Patellogastropoda</taxon>
        <taxon>Patelloidea</taxon>
        <taxon>Patellidae</taxon>
        <taxon>Patella</taxon>
    </lineage>
</organism>
<dbReference type="GO" id="GO:0007097">
    <property type="term" value="P:nuclear migration"/>
    <property type="evidence" value="ECO:0007669"/>
    <property type="project" value="TreeGrafter"/>
</dbReference>
<feature type="region of interest" description="Disordered" evidence="15">
    <location>
        <begin position="78"/>
        <end position="230"/>
    </location>
</feature>
<dbReference type="GO" id="GO:0000132">
    <property type="term" value="P:establishment of mitotic spindle orientation"/>
    <property type="evidence" value="ECO:0007669"/>
    <property type="project" value="TreeGrafter"/>
</dbReference>
<comment type="caution">
    <text evidence="17">The sequence shown here is derived from an EMBL/GenBank/DDBJ whole genome shotgun (WGS) entry which is preliminary data.</text>
</comment>
<dbReference type="Pfam" id="PF01302">
    <property type="entry name" value="CAP_GLY"/>
    <property type="match status" value="1"/>
</dbReference>
<feature type="coiled-coil region" evidence="14">
    <location>
        <begin position="233"/>
        <end position="570"/>
    </location>
</feature>
<keyword evidence="12" id="KW-0206">Cytoskeleton</keyword>
<evidence type="ECO:0000256" key="15">
    <source>
        <dbReference type="SAM" id="MobiDB-lite"/>
    </source>
</evidence>
<keyword evidence="7" id="KW-0132">Cell division</keyword>
<keyword evidence="18" id="KW-1185">Reference proteome</keyword>
<evidence type="ECO:0000256" key="2">
    <source>
        <dbReference type="ARBA" id="ARBA00004186"/>
    </source>
</evidence>
<comment type="similarity">
    <text evidence="4">Belongs to the dynactin 150 kDa subunit family.</text>
</comment>
<evidence type="ECO:0000313" key="18">
    <source>
        <dbReference type="Proteomes" id="UP001347796"/>
    </source>
</evidence>
<keyword evidence="8" id="KW-0493">Microtubule</keyword>
<dbReference type="GO" id="GO:0051301">
    <property type="term" value="P:cell division"/>
    <property type="evidence" value="ECO:0007669"/>
    <property type="project" value="UniProtKB-KW"/>
</dbReference>
<evidence type="ECO:0000256" key="11">
    <source>
        <dbReference type="ARBA" id="ARBA00023054"/>
    </source>
</evidence>
<sequence length="1321" mass="147390">MAEAKPMKIGSKVEVTGKGIVGTVAYIGQTLFSSGKWIGVVLDVPKGKNNGTVQGKTYFTCPDNHGIFVRQSQITALDGGNGAAPPTPAKAAAPAPASTPASKVPAPDKSEKRRSLIRPPSLVGKSNENLADAAAKTPAKPRSSPDPNQTPKESGIPKSRIPSKDSTPEPQPAAIPKPTPSKPTAAKAAPATKAPEQIVKAPAEAKTAVSPPQPAIPTDIKTLEKSDDDPLTNLQQTQEIEGLKAEIKDLNEKLETLKIKRGEDRAKLKDADKLKIQLQQLQEYKHKMQETHGDLQRQLQAAKKDLKDTQDAFERYKEEMADTSETIEIATLDKEMAEEKAEGLVQELETVKEKLEEVTLDLEILRGEITDQGKEGVAATYEQKQLEQQNDRLKEALVKMRDLSNQEKSECQNLTKQNEKMKNEINNYQKDKEKLQAEVSELHEQMIELKEQVDAALGAEEMVESLAEKNLALEDEISKLREENADLEVLHEMNEEIQENAREMELELREELDLAQSRVADAYRKLEAGAETCADYEKTITKFRELVKQLQDTNKELRSKQQESEQKSVETPTIEFDFKARFAETKAYAKTIDMELRKLEVQQANAHVQMLLSFMPDTFLNRGGDHDAVSVLMMVPRIINKSELLSSQVKVKFELADRTIERADVLKSQKAEQISFANRLVLLLDTLQAIMKQYESALNNCSVELFTKVGTLLPEMSAHEKSVDYFIDMLRKDQLDETVSLDLLEKSIGFFSQLYSVHLHNEKIDCTSLLADNVRLTLSASNCLYTDIARLKILIMPGQENSEFSILLRDLETCNNDTKMCARKIKRRLPQEGSSNTTPLRFNKEIHDLITDASQQITNISKTLQYVAVGAMQQASIMTGGQDLDSYKDAEGLMPKKMEELAYEAVDKVYSKDDSGPYDCLRLSFGKVAGTMNKLANAMENGEYDFDGTHDKKRGQVTAPVKQRATTVRGQIADIEVMKYKLDTKEDDIKELKILLKKKQEEMSEQQIRLGLLEKKLDNASKDGEERVEKLQRKLDELTIHAKKREKDFDETCDSLQADIDALEQEKLDLRERLKVLSKKSLLEGLDRKSGQTPTSPSSPLPSSLIGGVSDSPLLLQQINSLKEALKFVKGENIRLRSDQMKTIMDKLPPLRVPKKPTGLTSNTGMIKLGQLPEAVQGKTELNSLSRKTANLLESVNKASACVKVIDITKRKAGIEPATDTTNPIKQLVDRASALTGFQRSTQELQVEITNLLAANRTGGQVRTDFSTFPTPQFARMLHEKCGESILAANIRVPCPGGKGEKIPLHVTHDELRQIHLRFKS</sequence>
<dbReference type="GO" id="GO:0005874">
    <property type="term" value="C:microtubule"/>
    <property type="evidence" value="ECO:0007669"/>
    <property type="project" value="UniProtKB-KW"/>
</dbReference>
<accession>A0AAN8JIM1</accession>
<comment type="subcellular location">
    <subcellularLocation>
        <location evidence="3">Cytoplasm</location>
        <location evidence="3">Cell cortex</location>
    </subcellularLocation>
    <subcellularLocation>
        <location evidence="1">Cytoplasm</location>
        <location evidence="1">Cytoskeleton</location>
        <location evidence="1">Microtubule organizing center</location>
        <location evidence="1">Centrosome</location>
        <location evidence="1">Centriole</location>
    </subcellularLocation>
    <subcellularLocation>
        <location evidence="2">Cytoplasm</location>
        <location evidence="2">Cytoskeleton</location>
        <location evidence="2">Spindle</location>
    </subcellularLocation>
</comment>
<evidence type="ECO:0000256" key="6">
    <source>
        <dbReference type="ARBA" id="ARBA00022490"/>
    </source>
</evidence>
<keyword evidence="11 14" id="KW-0175">Coiled coil</keyword>
<keyword evidence="6" id="KW-0963">Cytoplasm</keyword>
<dbReference type="Proteomes" id="UP001347796">
    <property type="component" value="Unassembled WGS sequence"/>
</dbReference>
<keyword evidence="10" id="KW-0243">Dynein</keyword>
<evidence type="ECO:0000256" key="1">
    <source>
        <dbReference type="ARBA" id="ARBA00004114"/>
    </source>
</evidence>
<protein>
    <recommendedName>
        <fullName evidence="5">Dynactin subunit 1</fullName>
    </recommendedName>
</protein>
<evidence type="ECO:0000256" key="7">
    <source>
        <dbReference type="ARBA" id="ARBA00022618"/>
    </source>
</evidence>
<reference evidence="17 18" key="1">
    <citation type="submission" date="2024-01" db="EMBL/GenBank/DDBJ databases">
        <title>The genome of the rayed Mediterranean limpet Patella caerulea (Linnaeus, 1758).</title>
        <authorList>
            <person name="Anh-Thu Weber A."/>
            <person name="Halstead-Nussloch G."/>
        </authorList>
    </citation>
    <scope>NUCLEOTIDE SEQUENCE [LARGE SCALE GENOMIC DNA]</scope>
    <source>
        <strain evidence="17">AATW-2023a</strain>
        <tissue evidence="17">Whole specimen</tissue>
    </source>
</reference>
<gene>
    <name evidence="17" type="ORF">SNE40_017658</name>
</gene>
<dbReference type="PANTHER" id="PTHR18916:SF6">
    <property type="entry name" value="DYNACTIN SUBUNIT 1"/>
    <property type="match status" value="1"/>
</dbReference>
<dbReference type="Pfam" id="PF12455">
    <property type="entry name" value="Dynactin"/>
    <property type="match status" value="1"/>
</dbReference>
<evidence type="ECO:0000256" key="3">
    <source>
        <dbReference type="ARBA" id="ARBA00004544"/>
    </source>
</evidence>
<feature type="domain" description="CAP-Gly" evidence="16">
    <location>
        <begin position="28"/>
        <end position="70"/>
    </location>
</feature>
<dbReference type="PANTHER" id="PTHR18916">
    <property type="entry name" value="DYNACTIN 1-RELATED MICROTUBULE-BINDING"/>
    <property type="match status" value="1"/>
</dbReference>
<evidence type="ECO:0000313" key="17">
    <source>
        <dbReference type="EMBL" id="KAK6174368.1"/>
    </source>
</evidence>
<feature type="compositionally biased region" description="Low complexity" evidence="15">
    <location>
        <begin position="1093"/>
        <end position="1105"/>
    </location>
</feature>
<evidence type="ECO:0000256" key="9">
    <source>
        <dbReference type="ARBA" id="ARBA00022776"/>
    </source>
</evidence>
<feature type="compositionally biased region" description="Low complexity" evidence="15">
    <location>
        <begin position="182"/>
        <end position="195"/>
    </location>
</feature>
<evidence type="ECO:0000256" key="12">
    <source>
        <dbReference type="ARBA" id="ARBA00023212"/>
    </source>
</evidence>
<dbReference type="InterPro" id="IPR036859">
    <property type="entry name" value="CAP-Gly_dom_sf"/>
</dbReference>
<evidence type="ECO:0000256" key="10">
    <source>
        <dbReference type="ARBA" id="ARBA00023017"/>
    </source>
</evidence>
<dbReference type="Gene3D" id="2.30.30.190">
    <property type="entry name" value="CAP Gly-rich-like domain"/>
    <property type="match status" value="1"/>
</dbReference>
<name>A0AAN8JIM1_PATCE</name>
<dbReference type="InterPro" id="IPR022157">
    <property type="entry name" value="Dynactin"/>
</dbReference>
<dbReference type="PROSITE" id="PS50245">
    <property type="entry name" value="CAP_GLY_2"/>
    <property type="match status" value="1"/>
</dbReference>
<feature type="coiled-coil region" evidence="14">
    <location>
        <begin position="982"/>
        <end position="1080"/>
    </location>
</feature>
<dbReference type="InterPro" id="IPR000938">
    <property type="entry name" value="CAP-Gly_domain"/>
</dbReference>
<dbReference type="GO" id="GO:0030424">
    <property type="term" value="C:axon"/>
    <property type="evidence" value="ECO:0007669"/>
    <property type="project" value="TreeGrafter"/>
</dbReference>
<feature type="compositionally biased region" description="Low complexity" evidence="15">
    <location>
        <begin position="89"/>
        <end position="105"/>
    </location>
</feature>
<evidence type="ECO:0000259" key="16">
    <source>
        <dbReference type="PROSITE" id="PS50245"/>
    </source>
</evidence>
<proteinExistence type="inferred from homology"/>
<dbReference type="GO" id="GO:0000776">
    <property type="term" value="C:kinetochore"/>
    <property type="evidence" value="ECO:0007669"/>
    <property type="project" value="TreeGrafter"/>
</dbReference>